<evidence type="ECO:0000313" key="3">
    <source>
        <dbReference type="Proteomes" id="UP000199029"/>
    </source>
</evidence>
<dbReference type="Proteomes" id="UP000199029">
    <property type="component" value="Unassembled WGS sequence"/>
</dbReference>
<proteinExistence type="predicted"/>
<name>A0A1I6BNA4_HYMAR</name>
<sequence length="157" mass="16906">MRVLLLDEMAPVTFALYVVGVVVGVPLYGALLVLLLASRPTRFRAGLFLAGVLLLLGVYGHVTFVLPEIYYVDFLALPFVLGMSRLLAQGERAAEAPRWALLGAGALALAGLGLGQWGGFHPYLLPFFFPAAFGCLLVGLRALTRHVRTQGPTDRGR</sequence>
<keyword evidence="1" id="KW-0472">Membrane</keyword>
<feature type="transmembrane region" description="Helical" evidence="1">
    <location>
        <begin position="43"/>
        <end position="63"/>
    </location>
</feature>
<protein>
    <submittedName>
        <fullName evidence="2">Uncharacterized protein</fullName>
    </submittedName>
</protein>
<gene>
    <name evidence="2" type="ORF">SAMN04515668_4803</name>
</gene>
<feature type="transmembrane region" description="Helical" evidence="1">
    <location>
        <begin position="14"/>
        <end position="36"/>
    </location>
</feature>
<organism evidence="2 3">
    <name type="scientific">Hymenobacter arizonensis</name>
    <name type="common">Siccationidurans arizonensis</name>
    <dbReference type="NCBI Taxonomy" id="1227077"/>
    <lineage>
        <taxon>Bacteria</taxon>
        <taxon>Pseudomonadati</taxon>
        <taxon>Bacteroidota</taxon>
        <taxon>Cytophagia</taxon>
        <taxon>Cytophagales</taxon>
        <taxon>Hymenobacteraceae</taxon>
        <taxon>Hymenobacter</taxon>
    </lineage>
</organism>
<keyword evidence="1" id="KW-1133">Transmembrane helix</keyword>
<keyword evidence="1" id="KW-0812">Transmembrane</keyword>
<dbReference type="AlphaFoldDB" id="A0A1I6BNA4"/>
<dbReference type="EMBL" id="FOXS01000010">
    <property type="protein sequence ID" value="SFQ82401.1"/>
    <property type="molecule type" value="Genomic_DNA"/>
</dbReference>
<keyword evidence="3" id="KW-1185">Reference proteome</keyword>
<evidence type="ECO:0000256" key="1">
    <source>
        <dbReference type="SAM" id="Phobius"/>
    </source>
</evidence>
<dbReference type="RefSeq" id="WP_092678839.1">
    <property type="nucleotide sequence ID" value="NZ_FOXS01000010.1"/>
</dbReference>
<feature type="transmembrane region" description="Helical" evidence="1">
    <location>
        <begin position="99"/>
        <end position="117"/>
    </location>
</feature>
<evidence type="ECO:0000313" key="2">
    <source>
        <dbReference type="EMBL" id="SFQ82401.1"/>
    </source>
</evidence>
<feature type="transmembrane region" description="Helical" evidence="1">
    <location>
        <begin position="69"/>
        <end position="87"/>
    </location>
</feature>
<feature type="transmembrane region" description="Helical" evidence="1">
    <location>
        <begin position="123"/>
        <end position="143"/>
    </location>
</feature>
<accession>A0A1I6BNA4</accession>
<reference evidence="3" key="1">
    <citation type="submission" date="2016-10" db="EMBL/GenBank/DDBJ databases">
        <authorList>
            <person name="Varghese N."/>
            <person name="Submissions S."/>
        </authorList>
    </citation>
    <scope>NUCLEOTIDE SEQUENCE [LARGE SCALE GENOMIC DNA]</scope>
    <source>
        <strain evidence="3">OR362-8,ATCC BAA-1266,JCM 13504</strain>
    </source>
</reference>